<evidence type="ECO:0000256" key="2">
    <source>
        <dbReference type="SAM" id="SignalP"/>
    </source>
</evidence>
<keyword evidence="1" id="KW-0472">Membrane</keyword>
<comment type="caution">
    <text evidence="3">The sequence shown here is derived from an EMBL/GenBank/DDBJ whole genome shotgun (WGS) entry which is preliminary data.</text>
</comment>
<dbReference type="EMBL" id="JAPWDV010000001">
    <property type="protein sequence ID" value="KAJ6222332.1"/>
    <property type="molecule type" value="Genomic_DNA"/>
</dbReference>
<evidence type="ECO:0000313" key="4">
    <source>
        <dbReference type="Proteomes" id="UP001142055"/>
    </source>
</evidence>
<gene>
    <name evidence="3" type="ORF">RDWZM_000877</name>
</gene>
<evidence type="ECO:0000256" key="1">
    <source>
        <dbReference type="SAM" id="Phobius"/>
    </source>
</evidence>
<keyword evidence="1" id="KW-0812">Transmembrane</keyword>
<feature type="transmembrane region" description="Helical" evidence="1">
    <location>
        <begin position="67"/>
        <end position="88"/>
    </location>
</feature>
<dbReference type="Proteomes" id="UP001142055">
    <property type="component" value="Chromosome 1"/>
</dbReference>
<name>A0A9Q0MDM4_BLOTA</name>
<keyword evidence="4" id="KW-1185">Reference proteome</keyword>
<sequence>MFTLKQQVKLSSIFILFLFVIGYVQCVESSNQSTSTNSRSKLSRQYSSSSYSGYASPSLFTNPVEGIIIGVLAICGLSLFGIPLLMMLANMFSLNGNTGIGIIPTATTSVNAGRRRKRSAGVNLLNDHLLQRAMETFNSFLKSEDKMQMLQRLIS</sequence>
<accession>A0A9Q0MDM4</accession>
<protein>
    <submittedName>
        <fullName evidence="3">Uncharacterized protein</fullName>
    </submittedName>
</protein>
<dbReference type="OMA" id="QRAMETF"/>
<proteinExistence type="predicted"/>
<keyword evidence="1" id="KW-1133">Transmembrane helix</keyword>
<keyword evidence="2" id="KW-0732">Signal</keyword>
<feature type="signal peptide" evidence="2">
    <location>
        <begin position="1"/>
        <end position="26"/>
    </location>
</feature>
<evidence type="ECO:0000313" key="3">
    <source>
        <dbReference type="EMBL" id="KAJ6222332.1"/>
    </source>
</evidence>
<feature type="chain" id="PRO_5040323436" evidence="2">
    <location>
        <begin position="27"/>
        <end position="155"/>
    </location>
</feature>
<reference evidence="3" key="1">
    <citation type="submission" date="2022-12" db="EMBL/GenBank/DDBJ databases">
        <title>Genome assemblies of Blomia tropicalis.</title>
        <authorList>
            <person name="Cui Y."/>
        </authorList>
    </citation>
    <scope>NUCLEOTIDE SEQUENCE</scope>
    <source>
        <tissue evidence="3">Adult mites</tissue>
    </source>
</reference>
<dbReference type="AlphaFoldDB" id="A0A9Q0MDM4"/>
<organism evidence="3 4">
    <name type="scientific">Blomia tropicalis</name>
    <name type="common">Mite</name>
    <dbReference type="NCBI Taxonomy" id="40697"/>
    <lineage>
        <taxon>Eukaryota</taxon>
        <taxon>Metazoa</taxon>
        <taxon>Ecdysozoa</taxon>
        <taxon>Arthropoda</taxon>
        <taxon>Chelicerata</taxon>
        <taxon>Arachnida</taxon>
        <taxon>Acari</taxon>
        <taxon>Acariformes</taxon>
        <taxon>Sarcoptiformes</taxon>
        <taxon>Astigmata</taxon>
        <taxon>Glycyphagoidea</taxon>
        <taxon>Echimyopodidae</taxon>
        <taxon>Blomia</taxon>
    </lineage>
</organism>